<evidence type="ECO:0000313" key="2">
    <source>
        <dbReference type="Proteomes" id="UP000612893"/>
    </source>
</evidence>
<sequence>MTPELDIARPLTATEETILAQLAETFFAEAVESDSEPAWPAARRLDPDLPWIHGNPLTALLEAPVQLDKARKLKSARSQPIRTR</sequence>
<evidence type="ECO:0000313" key="1">
    <source>
        <dbReference type="EMBL" id="MBJ7599613.1"/>
    </source>
</evidence>
<keyword evidence="2" id="KW-1185">Reference proteome</keyword>
<organism evidence="1 2">
    <name type="scientific">Candidatus Nephthysia bennettiae</name>
    <dbReference type="NCBI Taxonomy" id="3127016"/>
    <lineage>
        <taxon>Bacteria</taxon>
        <taxon>Bacillati</taxon>
        <taxon>Candidatus Dormiibacterota</taxon>
        <taxon>Candidatus Dormibacteria</taxon>
        <taxon>Candidatus Dormibacterales</taxon>
        <taxon>Candidatus Dormibacteraceae</taxon>
        <taxon>Candidatus Nephthysia</taxon>
    </lineage>
</organism>
<accession>A0A934NA30</accession>
<proteinExistence type="predicted"/>
<dbReference type="RefSeq" id="WP_338203160.1">
    <property type="nucleotide sequence ID" value="NZ_JAEKNR010000162.1"/>
</dbReference>
<gene>
    <name evidence="1" type="ORF">JF922_16235</name>
</gene>
<dbReference type="AlphaFoldDB" id="A0A934NA30"/>
<dbReference type="Proteomes" id="UP000612893">
    <property type="component" value="Unassembled WGS sequence"/>
</dbReference>
<protein>
    <submittedName>
        <fullName evidence="1">Uncharacterized protein</fullName>
    </submittedName>
</protein>
<dbReference type="EMBL" id="JAEKNR010000162">
    <property type="protein sequence ID" value="MBJ7599613.1"/>
    <property type="molecule type" value="Genomic_DNA"/>
</dbReference>
<comment type="caution">
    <text evidence="1">The sequence shown here is derived from an EMBL/GenBank/DDBJ whole genome shotgun (WGS) entry which is preliminary data.</text>
</comment>
<reference evidence="1" key="1">
    <citation type="submission" date="2020-10" db="EMBL/GenBank/DDBJ databases">
        <title>Ca. Dormibacterota MAGs.</title>
        <authorList>
            <person name="Montgomery K."/>
        </authorList>
    </citation>
    <scope>NUCLEOTIDE SEQUENCE [LARGE SCALE GENOMIC DNA]</scope>
    <source>
        <strain evidence="1">SC8812_S17_10</strain>
    </source>
</reference>
<name>A0A934NA30_9BACT</name>